<gene>
    <name evidence="1" type="ORF">V1478_002125</name>
</gene>
<sequence>MDKNRATKSLDRIAATLCEEILMRITHSRVPNSDRRPRKSPEGLVTCNNDGLPSWSLSSLAWYSSDEVEEKEEERNLRRIINQYAKHKETDISYYFS</sequence>
<organism evidence="1 2">
    <name type="scientific">Vespula squamosa</name>
    <name type="common">Southern yellow jacket</name>
    <name type="synonym">Wasp</name>
    <dbReference type="NCBI Taxonomy" id="30214"/>
    <lineage>
        <taxon>Eukaryota</taxon>
        <taxon>Metazoa</taxon>
        <taxon>Ecdysozoa</taxon>
        <taxon>Arthropoda</taxon>
        <taxon>Hexapoda</taxon>
        <taxon>Insecta</taxon>
        <taxon>Pterygota</taxon>
        <taxon>Neoptera</taxon>
        <taxon>Endopterygota</taxon>
        <taxon>Hymenoptera</taxon>
        <taxon>Apocrita</taxon>
        <taxon>Aculeata</taxon>
        <taxon>Vespoidea</taxon>
        <taxon>Vespidae</taxon>
        <taxon>Vespinae</taxon>
        <taxon>Vespula</taxon>
    </lineage>
</organism>
<keyword evidence="2" id="KW-1185">Reference proteome</keyword>
<accession>A0ABD2BZ31</accession>
<evidence type="ECO:0000313" key="1">
    <source>
        <dbReference type="EMBL" id="KAL2738039.1"/>
    </source>
</evidence>
<dbReference type="Proteomes" id="UP001607302">
    <property type="component" value="Unassembled WGS sequence"/>
</dbReference>
<name>A0ABD2BZ31_VESSQ</name>
<comment type="caution">
    <text evidence="1">The sequence shown here is derived from an EMBL/GenBank/DDBJ whole genome shotgun (WGS) entry which is preliminary data.</text>
</comment>
<protein>
    <submittedName>
        <fullName evidence="1">Uncharacterized protein</fullName>
    </submittedName>
</protein>
<dbReference type="EMBL" id="JAUDFV010000027">
    <property type="protein sequence ID" value="KAL2738039.1"/>
    <property type="molecule type" value="Genomic_DNA"/>
</dbReference>
<proteinExistence type="predicted"/>
<evidence type="ECO:0000313" key="2">
    <source>
        <dbReference type="Proteomes" id="UP001607302"/>
    </source>
</evidence>
<reference evidence="1 2" key="1">
    <citation type="journal article" date="2024" name="Ann. Entomol. Soc. Am.">
        <title>Genomic analyses of the southern and eastern yellowjacket wasps (Hymenoptera: Vespidae) reveal evolutionary signatures of social life.</title>
        <authorList>
            <person name="Catto M.A."/>
            <person name="Caine P.B."/>
            <person name="Orr S.E."/>
            <person name="Hunt B.G."/>
            <person name="Goodisman M.A.D."/>
        </authorList>
    </citation>
    <scope>NUCLEOTIDE SEQUENCE [LARGE SCALE GENOMIC DNA]</scope>
    <source>
        <strain evidence="1">233</strain>
        <tissue evidence="1">Head and thorax</tissue>
    </source>
</reference>
<dbReference type="AlphaFoldDB" id="A0ABD2BZ31"/>